<dbReference type="Proteomes" id="UP000600214">
    <property type="component" value="Unassembled WGS sequence"/>
</dbReference>
<name>A0ABQ1Z8U9_9BACT</name>
<evidence type="ECO:0000313" key="2">
    <source>
        <dbReference type="Proteomes" id="UP000600214"/>
    </source>
</evidence>
<organism evidence="1 2">
    <name type="scientific">Dyadobacter endophyticus</name>
    <dbReference type="NCBI Taxonomy" id="1749036"/>
    <lineage>
        <taxon>Bacteria</taxon>
        <taxon>Pseudomonadati</taxon>
        <taxon>Bacteroidota</taxon>
        <taxon>Cytophagia</taxon>
        <taxon>Cytophagales</taxon>
        <taxon>Spirosomataceae</taxon>
        <taxon>Dyadobacter</taxon>
    </lineage>
</organism>
<proteinExistence type="predicted"/>
<protein>
    <submittedName>
        <fullName evidence="1">Uncharacterized protein</fullName>
    </submittedName>
</protein>
<reference evidence="2" key="1">
    <citation type="journal article" date="2019" name="Int. J. Syst. Evol. Microbiol.">
        <title>The Global Catalogue of Microorganisms (GCM) 10K type strain sequencing project: providing services to taxonomists for standard genome sequencing and annotation.</title>
        <authorList>
            <consortium name="The Broad Institute Genomics Platform"/>
            <consortium name="The Broad Institute Genome Sequencing Center for Infectious Disease"/>
            <person name="Wu L."/>
            <person name="Ma J."/>
        </authorList>
    </citation>
    <scope>NUCLEOTIDE SEQUENCE [LARGE SCALE GENOMIC DNA]</scope>
    <source>
        <strain evidence="2">CGMCC 1.15288</strain>
    </source>
</reference>
<sequence>MEKLVPGVTLILDDNQYMDRVSLSLGSVAGKADKYHSCSYIPAREWRRITTDEIPVVRSFNSERCQLGNGIKIHKLPESIINLCKEMEFDRVLDRRDIVKKYESHGHLFKDFDDEMEHFLYSFDTIDDEKPVVHAFPIVTKGLETVTKRYINGVEEYLFCGMHIDSDSGNTIGESIGARNRVSINLTSEPRHLLYVNVSSEDLINRYRTLFNISANMDTDRDTLVRSFFENNPKYPIVRLTIRPYEMYIAPTENLIHDASTLDRELEDITMVALGKFVVN</sequence>
<dbReference type="RefSeq" id="WP_188938482.1">
    <property type="nucleotide sequence ID" value="NZ_BMIA01000005.1"/>
</dbReference>
<dbReference type="EMBL" id="BMIA01000005">
    <property type="protein sequence ID" value="GGH51219.1"/>
    <property type="molecule type" value="Genomic_DNA"/>
</dbReference>
<gene>
    <name evidence="1" type="ORF">GCM10007423_54450</name>
</gene>
<keyword evidence="2" id="KW-1185">Reference proteome</keyword>
<accession>A0ABQ1Z8U9</accession>
<evidence type="ECO:0000313" key="1">
    <source>
        <dbReference type="EMBL" id="GGH51219.1"/>
    </source>
</evidence>
<comment type="caution">
    <text evidence="1">The sequence shown here is derived from an EMBL/GenBank/DDBJ whole genome shotgun (WGS) entry which is preliminary data.</text>
</comment>